<dbReference type="EMBL" id="JAJSOF020000001">
    <property type="protein sequence ID" value="KAJ4451538.1"/>
    <property type="molecule type" value="Genomic_DNA"/>
</dbReference>
<dbReference type="SUPFAM" id="SSF55811">
    <property type="entry name" value="Nudix"/>
    <property type="match status" value="1"/>
</dbReference>
<dbReference type="PANTHER" id="PTHR13124">
    <property type="entry name" value="39S RIBOSOMAL PROTEIN L46, MITOCHONDRIAL PRECURSOR-RELATED"/>
    <property type="match status" value="1"/>
</dbReference>
<reference evidence="2 3" key="1">
    <citation type="journal article" date="2022" name="Allergy">
        <title>Genome assembly and annotation of Periplaneta americana reveal a comprehensive cockroach allergen profile.</title>
        <authorList>
            <person name="Wang L."/>
            <person name="Xiong Q."/>
            <person name="Saelim N."/>
            <person name="Wang L."/>
            <person name="Nong W."/>
            <person name="Wan A.T."/>
            <person name="Shi M."/>
            <person name="Liu X."/>
            <person name="Cao Q."/>
            <person name="Hui J.H.L."/>
            <person name="Sookrung N."/>
            <person name="Leung T.F."/>
            <person name="Tungtrongchitr A."/>
            <person name="Tsui S.K.W."/>
        </authorList>
    </citation>
    <scope>NUCLEOTIDE SEQUENCE [LARGE SCALE GENOMIC DNA]</scope>
    <source>
        <strain evidence="2">PWHHKU_190912</strain>
    </source>
</reference>
<dbReference type="PROSITE" id="PS51462">
    <property type="entry name" value="NUDIX"/>
    <property type="match status" value="1"/>
</dbReference>
<sequence>MSLRSNIENYPAILQLVEEKPQPTDRHFLNKILVLNEATFTRNGIFNRHKQYFWAYQNPNATRIVEVHSQHQFSINIWMGVIGDILLGPCELPAQLTVLQRQWDRKVWVMPQGLRKDGETMLQTAERVLKETCGSKLAVNFYGNAPCGVYKFRYPKKFSESVQDCSVGAKVFFFKAQYVTGHIEQDRLTPNEFRWLGREELASNVPQEYYKTIEQFLIDE</sequence>
<dbReference type="Pfam" id="PF00293">
    <property type="entry name" value="NUDIX"/>
    <property type="match status" value="1"/>
</dbReference>
<dbReference type="InterPro" id="IPR040008">
    <property type="entry name" value="Ribosomal_mL46"/>
</dbReference>
<keyword evidence="3" id="KW-1185">Reference proteome</keyword>
<dbReference type="Proteomes" id="UP001148838">
    <property type="component" value="Unassembled WGS sequence"/>
</dbReference>
<proteinExistence type="predicted"/>
<feature type="domain" description="Nudix hydrolase" evidence="1">
    <location>
        <begin position="77"/>
        <end position="218"/>
    </location>
</feature>
<dbReference type="Gene3D" id="3.90.79.10">
    <property type="entry name" value="Nucleoside Triphosphate Pyrophosphohydrolase"/>
    <property type="match status" value="1"/>
</dbReference>
<gene>
    <name evidence="2" type="ORF">ANN_03003</name>
</gene>
<accession>A0ABQ8TZ10</accession>
<organism evidence="2 3">
    <name type="scientific">Periplaneta americana</name>
    <name type="common">American cockroach</name>
    <name type="synonym">Blatta americana</name>
    <dbReference type="NCBI Taxonomy" id="6978"/>
    <lineage>
        <taxon>Eukaryota</taxon>
        <taxon>Metazoa</taxon>
        <taxon>Ecdysozoa</taxon>
        <taxon>Arthropoda</taxon>
        <taxon>Hexapoda</taxon>
        <taxon>Insecta</taxon>
        <taxon>Pterygota</taxon>
        <taxon>Neoptera</taxon>
        <taxon>Polyneoptera</taxon>
        <taxon>Dictyoptera</taxon>
        <taxon>Blattodea</taxon>
        <taxon>Blattoidea</taxon>
        <taxon>Blattidae</taxon>
        <taxon>Blattinae</taxon>
        <taxon>Periplaneta</taxon>
    </lineage>
</organism>
<dbReference type="PANTHER" id="PTHR13124:SF12">
    <property type="entry name" value="LARGE RIBOSOMAL SUBUNIT PROTEIN ML46"/>
    <property type="match status" value="1"/>
</dbReference>
<comment type="caution">
    <text evidence="2">The sequence shown here is derived from an EMBL/GenBank/DDBJ whole genome shotgun (WGS) entry which is preliminary data.</text>
</comment>
<name>A0ABQ8TZ10_PERAM</name>
<dbReference type="InterPro" id="IPR015797">
    <property type="entry name" value="NUDIX_hydrolase-like_dom_sf"/>
</dbReference>
<evidence type="ECO:0000313" key="2">
    <source>
        <dbReference type="EMBL" id="KAJ4451538.1"/>
    </source>
</evidence>
<evidence type="ECO:0000259" key="1">
    <source>
        <dbReference type="PROSITE" id="PS51462"/>
    </source>
</evidence>
<evidence type="ECO:0000313" key="3">
    <source>
        <dbReference type="Proteomes" id="UP001148838"/>
    </source>
</evidence>
<protein>
    <recommendedName>
        <fullName evidence="1">Nudix hydrolase domain-containing protein</fullName>
    </recommendedName>
</protein>
<dbReference type="InterPro" id="IPR000086">
    <property type="entry name" value="NUDIX_hydrolase_dom"/>
</dbReference>